<feature type="coiled-coil region" evidence="11">
    <location>
        <begin position="3"/>
        <end position="30"/>
    </location>
</feature>
<dbReference type="NCBIfam" id="TIGR00456">
    <property type="entry name" value="argS"/>
    <property type="match status" value="1"/>
</dbReference>
<dbReference type="HAMAP" id="MF_00123">
    <property type="entry name" value="Arg_tRNA_synth"/>
    <property type="match status" value="1"/>
</dbReference>
<evidence type="ECO:0000256" key="1">
    <source>
        <dbReference type="ARBA" id="ARBA00005594"/>
    </source>
</evidence>
<evidence type="ECO:0000259" key="12">
    <source>
        <dbReference type="SMART" id="SM00836"/>
    </source>
</evidence>
<evidence type="ECO:0000256" key="10">
    <source>
        <dbReference type="RuleBase" id="RU363038"/>
    </source>
</evidence>
<organism evidence="14 15">
    <name type="scientific">Nesidiocoris tenuis</name>
    <dbReference type="NCBI Taxonomy" id="355587"/>
    <lineage>
        <taxon>Eukaryota</taxon>
        <taxon>Metazoa</taxon>
        <taxon>Ecdysozoa</taxon>
        <taxon>Arthropoda</taxon>
        <taxon>Hexapoda</taxon>
        <taxon>Insecta</taxon>
        <taxon>Pterygota</taxon>
        <taxon>Neoptera</taxon>
        <taxon>Paraneoptera</taxon>
        <taxon>Hemiptera</taxon>
        <taxon>Heteroptera</taxon>
        <taxon>Panheteroptera</taxon>
        <taxon>Cimicomorpha</taxon>
        <taxon>Miridae</taxon>
        <taxon>Dicyphina</taxon>
        <taxon>Nesidiocoris</taxon>
    </lineage>
</organism>
<evidence type="ECO:0000256" key="8">
    <source>
        <dbReference type="ARBA" id="ARBA00033033"/>
    </source>
</evidence>
<evidence type="ECO:0000256" key="7">
    <source>
        <dbReference type="ARBA" id="ARBA00023146"/>
    </source>
</evidence>
<dbReference type="PANTHER" id="PTHR11956:SF5">
    <property type="entry name" value="ARGININE--TRNA LIGASE, CYTOPLASMIC"/>
    <property type="match status" value="1"/>
</dbReference>
<dbReference type="Gene3D" id="3.30.1360.70">
    <property type="entry name" value="Arginyl tRNA synthetase N-terminal domain"/>
    <property type="match status" value="1"/>
</dbReference>
<protein>
    <recommendedName>
        <fullName evidence="2">arginine--tRNA ligase</fullName>
        <ecNumber evidence="2">6.1.1.19</ecNumber>
    </recommendedName>
    <alternativeName>
        <fullName evidence="8">Arginyl-tRNA synthetase</fullName>
    </alternativeName>
</protein>
<dbReference type="Pfam" id="PF00750">
    <property type="entry name" value="tRNA-synt_1d"/>
    <property type="match status" value="1"/>
</dbReference>
<evidence type="ECO:0000256" key="9">
    <source>
        <dbReference type="ARBA" id="ARBA00049339"/>
    </source>
</evidence>
<reference evidence="14 15" key="1">
    <citation type="submission" date="2023-09" db="EMBL/GenBank/DDBJ databases">
        <title>Nesidiocoris tenuis whole genome shotgun sequence.</title>
        <authorList>
            <person name="Shibata T."/>
            <person name="Shimoda M."/>
            <person name="Kobayashi T."/>
            <person name="Uehara T."/>
        </authorList>
    </citation>
    <scope>NUCLEOTIDE SEQUENCE [LARGE SCALE GENOMIC DNA]</scope>
    <source>
        <strain evidence="14 15">Japan</strain>
    </source>
</reference>
<dbReference type="Gene3D" id="1.10.730.10">
    <property type="entry name" value="Isoleucyl-tRNA Synthetase, Domain 1"/>
    <property type="match status" value="1"/>
</dbReference>
<evidence type="ECO:0000256" key="11">
    <source>
        <dbReference type="SAM" id="Coils"/>
    </source>
</evidence>
<keyword evidence="15" id="KW-1185">Reference proteome</keyword>
<proteinExistence type="inferred from homology"/>
<dbReference type="SMART" id="SM01016">
    <property type="entry name" value="Arg_tRNA_synt_N"/>
    <property type="match status" value="1"/>
</dbReference>
<evidence type="ECO:0000256" key="3">
    <source>
        <dbReference type="ARBA" id="ARBA00022598"/>
    </source>
</evidence>
<evidence type="ECO:0000256" key="6">
    <source>
        <dbReference type="ARBA" id="ARBA00022917"/>
    </source>
</evidence>
<dbReference type="EMBL" id="AP028913">
    <property type="protein sequence ID" value="BES94443.1"/>
    <property type="molecule type" value="Genomic_DNA"/>
</dbReference>
<name>A0ABN7AQW5_9HEMI</name>
<dbReference type="CDD" id="cd00671">
    <property type="entry name" value="ArgRS_core"/>
    <property type="match status" value="1"/>
</dbReference>
<accession>A0ABN7AQW5</accession>
<keyword evidence="4 10" id="KW-0547">Nucleotide-binding</keyword>
<keyword evidence="3 10" id="KW-0436">Ligase</keyword>
<dbReference type="Pfam" id="PF05746">
    <property type="entry name" value="DALR_1"/>
    <property type="match status" value="1"/>
</dbReference>
<dbReference type="Pfam" id="PF03485">
    <property type="entry name" value="Arg_tRNA_synt_N"/>
    <property type="match status" value="1"/>
</dbReference>
<keyword evidence="7 10" id="KW-0030">Aminoacyl-tRNA synthetase</keyword>
<dbReference type="InterPro" id="IPR001278">
    <property type="entry name" value="Arg-tRNA-ligase"/>
</dbReference>
<dbReference type="InterPro" id="IPR014729">
    <property type="entry name" value="Rossmann-like_a/b/a_fold"/>
</dbReference>
<evidence type="ECO:0000313" key="15">
    <source>
        <dbReference type="Proteomes" id="UP001307889"/>
    </source>
</evidence>
<dbReference type="PRINTS" id="PR01038">
    <property type="entry name" value="TRNASYNTHARG"/>
</dbReference>
<dbReference type="InterPro" id="IPR005148">
    <property type="entry name" value="Arg-tRNA-synth_N"/>
</dbReference>
<dbReference type="SUPFAM" id="SSF52374">
    <property type="entry name" value="Nucleotidylyl transferase"/>
    <property type="match status" value="1"/>
</dbReference>
<feature type="domain" description="Arginyl tRNA synthetase N-terminal" evidence="13">
    <location>
        <begin position="95"/>
        <end position="181"/>
    </location>
</feature>
<keyword evidence="6 10" id="KW-0648">Protein biosynthesis</keyword>
<evidence type="ECO:0000256" key="5">
    <source>
        <dbReference type="ARBA" id="ARBA00022840"/>
    </source>
</evidence>
<evidence type="ECO:0000313" key="14">
    <source>
        <dbReference type="EMBL" id="BES94443.1"/>
    </source>
</evidence>
<dbReference type="PROSITE" id="PS00178">
    <property type="entry name" value="AA_TRNA_LIGASE_I"/>
    <property type="match status" value="1"/>
</dbReference>
<evidence type="ECO:0000256" key="2">
    <source>
        <dbReference type="ARBA" id="ARBA00012837"/>
    </source>
</evidence>
<keyword evidence="5 10" id="KW-0067">ATP-binding</keyword>
<dbReference type="InterPro" id="IPR009080">
    <property type="entry name" value="tRNAsynth_Ia_anticodon-bd"/>
</dbReference>
<dbReference type="SUPFAM" id="SSF55190">
    <property type="entry name" value="Arginyl-tRNA synthetase (ArgRS), N-terminal 'additional' domain"/>
    <property type="match status" value="1"/>
</dbReference>
<comment type="similarity">
    <text evidence="1 10">Belongs to the class-I aminoacyl-tRNA synthetase family.</text>
</comment>
<dbReference type="SMART" id="SM00836">
    <property type="entry name" value="DALR_1"/>
    <property type="match status" value="1"/>
</dbReference>
<dbReference type="InterPro" id="IPR008909">
    <property type="entry name" value="DALR_anticod-bd"/>
</dbReference>
<keyword evidence="11" id="KW-0175">Coiled coil</keyword>
<dbReference type="InterPro" id="IPR001412">
    <property type="entry name" value="aa-tRNA-synth_I_CS"/>
</dbReference>
<dbReference type="Gene3D" id="3.40.50.620">
    <property type="entry name" value="HUPs"/>
    <property type="match status" value="1"/>
</dbReference>
<dbReference type="Proteomes" id="UP001307889">
    <property type="component" value="Chromosome 5"/>
</dbReference>
<dbReference type="InterPro" id="IPR035684">
    <property type="entry name" value="ArgRS_core"/>
</dbReference>
<evidence type="ECO:0000256" key="4">
    <source>
        <dbReference type="ARBA" id="ARBA00022741"/>
    </source>
</evidence>
<feature type="domain" description="DALR anticodon binding" evidence="12">
    <location>
        <begin position="550"/>
        <end position="676"/>
    </location>
</feature>
<comment type="catalytic activity">
    <reaction evidence="9">
        <text>tRNA(Arg) + L-arginine + ATP = L-arginyl-tRNA(Arg) + AMP + diphosphate</text>
        <dbReference type="Rhea" id="RHEA:20301"/>
        <dbReference type="Rhea" id="RHEA-COMP:9658"/>
        <dbReference type="Rhea" id="RHEA-COMP:9673"/>
        <dbReference type="ChEBI" id="CHEBI:30616"/>
        <dbReference type="ChEBI" id="CHEBI:32682"/>
        <dbReference type="ChEBI" id="CHEBI:33019"/>
        <dbReference type="ChEBI" id="CHEBI:78442"/>
        <dbReference type="ChEBI" id="CHEBI:78513"/>
        <dbReference type="ChEBI" id="CHEBI:456215"/>
        <dbReference type="EC" id="6.1.1.19"/>
    </reaction>
</comment>
<dbReference type="PANTHER" id="PTHR11956">
    <property type="entry name" value="ARGINYL-TRNA SYNTHETASE"/>
    <property type="match status" value="1"/>
</dbReference>
<dbReference type="InterPro" id="IPR036695">
    <property type="entry name" value="Arg-tRNA-synth_N_sf"/>
</dbReference>
<dbReference type="SUPFAM" id="SSF47323">
    <property type="entry name" value="Anticodon-binding domain of a subclass of class I aminoacyl-tRNA synthetases"/>
    <property type="match status" value="1"/>
</dbReference>
<sequence length="676" mass="77463">MEKQLLFKNMAKAEADVKELYDRYETMKRLASQDDIKLENIPDDVDCPELRALVTKHNKLSYRLGILKRAIDEENSKPKMAKTSFDPESFTSIQTALTQVCTIALREAYPDISVEQTVQPSGKPEYGDYQFNAAMQVAKELKNRGINTNPAEVAKAIVRKLKATRIIEKVATVGGFINIWLAQPFCQNLVMEIVTEGVKPPKLLKRQRVLVDFSSPNVAKQMHVGHLRSTIIGDSIARLFEFLGHEVLRINHVGDWGTQFGMLIAHLQDKFPNYVNELPPIEDLQMFYKESKTRFDSDEEFKKRAYDCVVRLQGHEKDYIKGWQLICDVSRKEFQKIYDQLGISLVERGESFYQSRMESVVKFLRENEHLEMDDGRLIMFGLEKGQIPFTIVKSDGGFTYDTSDMAALRQRIEEEKCDRIIYVVDNGQSGHFRVLFSCAEKCNILDPSKVRTDFVGFGVVLGEDKKKFKTRSGDTVKLQDLLDEGLKRAENTLNSKGRDEVLTPEEFEKAKKAVAFGCIKYADLCNNRMNDYVFSFDKMLDDKGNTAVYMLYMMTRIKSIAANSNVTPAQLAEAAKTEKIPVKHPKEWKLVKTLLRFNDELSKIVDDLCLHHLCEYLYDIATAFSEFYNACYCIERDAKDGQIVKVNMDRLLLCEATARVMEKCFWIIGLTPVSKM</sequence>
<gene>
    <name evidence="14" type="ORF">NTJ_07252</name>
</gene>
<dbReference type="EC" id="6.1.1.19" evidence="2"/>
<evidence type="ECO:0000259" key="13">
    <source>
        <dbReference type="SMART" id="SM01016"/>
    </source>
</evidence>